<evidence type="ECO:0000256" key="6">
    <source>
        <dbReference type="ARBA" id="ARBA00067416"/>
    </source>
</evidence>
<dbReference type="Gene3D" id="1.10.10.60">
    <property type="entry name" value="Homeodomain-like"/>
    <property type="match status" value="1"/>
</dbReference>
<dbReference type="Proteomes" id="UP000814243">
    <property type="component" value="Unassembled WGS sequence"/>
</dbReference>
<dbReference type="GO" id="GO:0000122">
    <property type="term" value="P:negative regulation of transcription by RNA polymerase II"/>
    <property type="evidence" value="ECO:0007669"/>
    <property type="project" value="TreeGrafter"/>
</dbReference>
<gene>
    <name evidence="10" type="ORF">HF086_003146</name>
</gene>
<evidence type="ECO:0000256" key="7">
    <source>
        <dbReference type="SAM" id="MobiDB-lite"/>
    </source>
</evidence>
<reference evidence="10" key="1">
    <citation type="journal article" date="2021" name="G3 (Bethesda)">
        <title>Genome and transcriptome analysis of the beet armyworm Spodoptera exigua reveals targets for pest control. .</title>
        <authorList>
            <person name="Simon S."/>
            <person name="Breeschoten T."/>
            <person name="Jansen H.J."/>
            <person name="Dirks R.P."/>
            <person name="Schranz M.E."/>
            <person name="Ros V.I.D."/>
        </authorList>
    </citation>
    <scope>NUCLEOTIDE SEQUENCE</scope>
    <source>
        <strain evidence="10">TB_SE_WUR_2020</strain>
    </source>
</reference>
<feature type="compositionally biased region" description="Basic and acidic residues" evidence="7">
    <location>
        <begin position="213"/>
        <end position="222"/>
    </location>
</feature>
<feature type="domain" description="DNA methyltransferase 1-associated 1" evidence="8">
    <location>
        <begin position="198"/>
        <end position="383"/>
    </location>
</feature>
<feature type="region of interest" description="Disordered" evidence="7">
    <location>
        <begin position="213"/>
        <end position="274"/>
    </location>
</feature>
<dbReference type="Pfam" id="PF05499">
    <property type="entry name" value="DMAP1"/>
    <property type="match status" value="1"/>
</dbReference>
<dbReference type="InterPro" id="IPR027109">
    <property type="entry name" value="Swc4/Dmap1"/>
</dbReference>
<dbReference type="GO" id="GO:0003714">
    <property type="term" value="F:transcription corepressor activity"/>
    <property type="evidence" value="ECO:0007669"/>
    <property type="project" value="TreeGrafter"/>
</dbReference>
<evidence type="ECO:0000313" key="10">
    <source>
        <dbReference type="EMBL" id="KAH9635532.1"/>
    </source>
</evidence>
<evidence type="ECO:0000256" key="4">
    <source>
        <dbReference type="ARBA" id="ARBA00023163"/>
    </source>
</evidence>
<dbReference type="GO" id="GO:0006281">
    <property type="term" value="P:DNA repair"/>
    <property type="evidence" value="ECO:0007669"/>
    <property type="project" value="InterPro"/>
</dbReference>
<dbReference type="AlphaFoldDB" id="A0A922MEQ6"/>
<evidence type="ECO:0000313" key="11">
    <source>
        <dbReference type="Proteomes" id="UP000814243"/>
    </source>
</evidence>
<evidence type="ECO:0000256" key="3">
    <source>
        <dbReference type="ARBA" id="ARBA00023015"/>
    </source>
</evidence>
<evidence type="ECO:0000256" key="2">
    <source>
        <dbReference type="ARBA" id="ARBA00022853"/>
    </source>
</evidence>
<protein>
    <recommendedName>
        <fullName evidence="6">DNA methyltransferase 1-associated protein 1</fullName>
    </recommendedName>
</protein>
<evidence type="ECO:0000259" key="9">
    <source>
        <dbReference type="Pfam" id="PF16282"/>
    </source>
</evidence>
<comment type="subcellular location">
    <subcellularLocation>
        <location evidence="1">Nucleus</location>
    </subcellularLocation>
</comment>
<dbReference type="GO" id="GO:0000812">
    <property type="term" value="C:Swr1 complex"/>
    <property type="evidence" value="ECO:0007669"/>
    <property type="project" value="TreeGrafter"/>
</dbReference>
<evidence type="ECO:0000256" key="5">
    <source>
        <dbReference type="ARBA" id="ARBA00023242"/>
    </source>
</evidence>
<keyword evidence="5" id="KW-0539">Nucleus</keyword>
<comment type="caution">
    <text evidence="10">The sequence shown here is derived from an EMBL/GenBank/DDBJ whole genome shotgun (WGS) entry which is preliminary data.</text>
</comment>
<dbReference type="FunFam" id="1.10.10.60:FF:000087">
    <property type="entry name" value="DNA methyltransferase 1-associated protein 1"/>
    <property type="match status" value="1"/>
</dbReference>
<keyword evidence="4" id="KW-0804">Transcription</keyword>
<sequence>MADILDILELEQPANEISRDSIIHGDKVKKKYVTAKAVKRPEGMHREVFALLYNDNKDLPPLLPTDTGKAYKQTKAKLGMRKVRKWVWAPFTNPARTDNAVFHHWKRASDEAKEYPFAQFNKQVSIPSYSESEYNQYLKSEDWSQAETDHLMDLCQRFDLRFIVIHDRWDRAAFRDRTVEDLKERYYGICATLSKIDEEQMLLAELKKIEARKRERERKTQDLQKLISRADSGNLPPISQVTNNNEGASTPSNNASSMARRHDRKLHKKKLTAQQRPVRAVETVTVEWSGIKFPEARGTGVWMRSQRMKLPPGVGQRKTKAIEQELRLMNIDVAPTPTEAICKHFNELRSDLALALDLKNALASCEFELQALRHQYEALNPGKVCMM</sequence>
<dbReference type="PANTHER" id="PTHR12855:SF10">
    <property type="entry name" value="DNA METHYLTRANSFERASE 1-ASSOCIATED PROTEIN 1"/>
    <property type="match status" value="1"/>
</dbReference>
<dbReference type="PANTHER" id="PTHR12855">
    <property type="entry name" value="DNA METHYLTRANSFERASE 1-ASSOCIATED PROTEIN 1 FAMILY MEMBER"/>
    <property type="match status" value="1"/>
</dbReference>
<feature type="compositionally biased region" description="Basic residues" evidence="7">
    <location>
        <begin position="259"/>
        <end position="271"/>
    </location>
</feature>
<dbReference type="InterPro" id="IPR032563">
    <property type="entry name" value="DAMP1_SANT-like"/>
</dbReference>
<evidence type="ECO:0000256" key="1">
    <source>
        <dbReference type="ARBA" id="ARBA00004123"/>
    </source>
</evidence>
<evidence type="ECO:0000259" key="8">
    <source>
        <dbReference type="Pfam" id="PF05499"/>
    </source>
</evidence>
<accession>A0A922MEQ6</accession>
<dbReference type="GO" id="GO:0035267">
    <property type="term" value="C:NuA4 histone acetyltransferase complex"/>
    <property type="evidence" value="ECO:0007669"/>
    <property type="project" value="InterPro"/>
</dbReference>
<feature type="domain" description="DAMP1 SANT/Myb-like" evidence="9">
    <location>
        <begin position="115"/>
        <end position="193"/>
    </location>
</feature>
<organism evidence="10 11">
    <name type="scientific">Spodoptera exigua</name>
    <name type="common">Beet armyworm</name>
    <name type="synonym">Noctua fulgens</name>
    <dbReference type="NCBI Taxonomy" id="7107"/>
    <lineage>
        <taxon>Eukaryota</taxon>
        <taxon>Metazoa</taxon>
        <taxon>Ecdysozoa</taxon>
        <taxon>Arthropoda</taxon>
        <taxon>Hexapoda</taxon>
        <taxon>Insecta</taxon>
        <taxon>Pterygota</taxon>
        <taxon>Neoptera</taxon>
        <taxon>Endopterygota</taxon>
        <taxon>Lepidoptera</taxon>
        <taxon>Glossata</taxon>
        <taxon>Ditrysia</taxon>
        <taxon>Noctuoidea</taxon>
        <taxon>Noctuidae</taxon>
        <taxon>Amphipyrinae</taxon>
        <taxon>Spodoptera</taxon>
    </lineage>
</organism>
<keyword evidence="3" id="KW-0805">Transcription regulation</keyword>
<dbReference type="Pfam" id="PF16282">
    <property type="entry name" value="SANT_DAMP1_like"/>
    <property type="match status" value="1"/>
</dbReference>
<dbReference type="EMBL" id="JACEFF010000543">
    <property type="protein sequence ID" value="KAH9635532.1"/>
    <property type="molecule type" value="Genomic_DNA"/>
</dbReference>
<dbReference type="InterPro" id="IPR008468">
    <property type="entry name" value="DMAP1"/>
</dbReference>
<keyword evidence="2" id="KW-0156">Chromatin regulator</keyword>
<dbReference type="GO" id="GO:0006338">
    <property type="term" value="P:chromatin remodeling"/>
    <property type="evidence" value="ECO:0007669"/>
    <property type="project" value="InterPro"/>
</dbReference>
<feature type="compositionally biased region" description="Polar residues" evidence="7">
    <location>
        <begin position="237"/>
        <end position="257"/>
    </location>
</feature>
<name>A0A922MEQ6_SPOEX</name>
<proteinExistence type="predicted"/>